<keyword evidence="1" id="KW-0472">Membrane</keyword>
<organism evidence="2">
    <name type="scientific">Inoviridae sp. ct1ro12</name>
    <dbReference type="NCBI Taxonomy" id="2826756"/>
    <lineage>
        <taxon>Viruses</taxon>
        <taxon>Monodnaviria</taxon>
        <taxon>Loebvirae</taxon>
        <taxon>Hofneiviricota</taxon>
        <taxon>Faserviricetes</taxon>
        <taxon>Tubulavirales</taxon>
        <taxon>Inoviridae</taxon>
    </lineage>
</organism>
<keyword evidence="1" id="KW-0812">Transmembrane</keyword>
<dbReference type="EMBL" id="BK015781">
    <property type="protein sequence ID" value="DAE24691.1"/>
    <property type="molecule type" value="Genomic_DNA"/>
</dbReference>
<sequence>MSTTVIVLLCSILANIIFSVFSFIIQVVLIVQNFLPTDPFGGLLDITKEPFFAYMPYVNYFVPVGFCVALVSAFVSAYASYVIFKYFKKIISSVLGSKSILVILSNIIK</sequence>
<evidence type="ECO:0000313" key="2">
    <source>
        <dbReference type="EMBL" id="DAE24691.1"/>
    </source>
</evidence>
<feature type="transmembrane region" description="Helical" evidence="1">
    <location>
        <begin position="7"/>
        <end position="31"/>
    </location>
</feature>
<protein>
    <submittedName>
        <fullName evidence="2">Uncharacterized protein</fullName>
    </submittedName>
</protein>
<proteinExistence type="predicted"/>
<name>A0A8S5R0S0_9VIRU</name>
<evidence type="ECO:0000256" key="1">
    <source>
        <dbReference type="SAM" id="Phobius"/>
    </source>
</evidence>
<feature type="transmembrane region" description="Helical" evidence="1">
    <location>
        <begin position="60"/>
        <end position="83"/>
    </location>
</feature>
<keyword evidence="1" id="KW-1133">Transmembrane helix</keyword>
<reference evidence="2" key="1">
    <citation type="journal article" date="2021" name="Proc. Natl. Acad. Sci. U.S.A.">
        <title>A Catalog of Tens of Thousands of Viruses from Human Metagenomes Reveals Hidden Associations with Chronic Diseases.</title>
        <authorList>
            <person name="Tisza M.J."/>
            <person name="Buck C.B."/>
        </authorList>
    </citation>
    <scope>NUCLEOTIDE SEQUENCE</scope>
    <source>
        <strain evidence="2">Ct1ro12</strain>
    </source>
</reference>
<accession>A0A8S5R0S0</accession>